<feature type="chain" id="PRO_5019264860" evidence="2">
    <location>
        <begin position="23"/>
        <end position="368"/>
    </location>
</feature>
<dbReference type="SUPFAM" id="SSF53850">
    <property type="entry name" value="Periplasmic binding protein-like II"/>
    <property type="match status" value="1"/>
</dbReference>
<gene>
    <name evidence="3" type="ORF">EMQ25_17025</name>
</gene>
<evidence type="ECO:0000313" key="3">
    <source>
        <dbReference type="EMBL" id="RUT28290.1"/>
    </source>
</evidence>
<protein>
    <submittedName>
        <fullName evidence="3">Extracellular solute-binding protein</fullName>
    </submittedName>
</protein>
<keyword evidence="1 2" id="KW-0732">Signal</keyword>
<comment type="caution">
    <text evidence="3">The sequence shown here is derived from an EMBL/GenBank/DDBJ whole genome shotgun (WGS) entry which is preliminary data.</text>
</comment>
<evidence type="ECO:0000256" key="1">
    <source>
        <dbReference type="ARBA" id="ARBA00022729"/>
    </source>
</evidence>
<dbReference type="RefSeq" id="WP_127189816.1">
    <property type="nucleotide sequence ID" value="NZ_RZNJ01000008.1"/>
</dbReference>
<reference evidence="3 4" key="1">
    <citation type="journal article" date="2016" name="Int. J. Syst. Evol. Microbiol.">
        <title>Arsenicitalea aurantiaca gen. nov., sp. nov., a new member of the family Hyphomicrobiaceae, isolated from high-arsenic sediment.</title>
        <authorList>
            <person name="Mu Y."/>
            <person name="Zhou L."/>
            <person name="Zeng X.C."/>
            <person name="Liu L."/>
            <person name="Pan Y."/>
            <person name="Chen X."/>
            <person name="Wang J."/>
            <person name="Li S."/>
            <person name="Li W.J."/>
            <person name="Wang Y."/>
        </authorList>
    </citation>
    <scope>NUCLEOTIDE SEQUENCE [LARGE SCALE GENOMIC DNA]</scope>
    <source>
        <strain evidence="3 4">42-50</strain>
    </source>
</reference>
<evidence type="ECO:0000313" key="4">
    <source>
        <dbReference type="Proteomes" id="UP000281547"/>
    </source>
</evidence>
<dbReference type="PANTHER" id="PTHR30006:SF2">
    <property type="entry name" value="ABC TRANSPORTER SUBSTRATE-BINDING PROTEIN"/>
    <property type="match status" value="1"/>
</dbReference>
<feature type="signal peptide" evidence="2">
    <location>
        <begin position="1"/>
        <end position="22"/>
    </location>
</feature>
<sequence>MKPIRRILPLFAALMLAGSAMAQEVGNQLNVYSGTGSPDEMSNAIVDGYVSMMKEKYGVDIDVQLVSGSAATSWVTFNTEWPNPSGDVYQLYTENVRQSAPDGRWLNLQEQYTPEEWARFDADGLAAMNTGGFSLPMELAASVLVVQDSLPEGSVTSWDDLGNPEFARRTTFESAVAVGSGYNVVAAAAAVVGSDWNTWFVDGEFDEEAARPAFEKVRDWADNALTLTQGSGSIRPLLARGEALISNWWWHSGVMERMAGVQVHTVYPVEGVPAAVATGPVVASSTQNPIAAIEWVKYFHSAEAGKAGDELGWVSRFRQEGEDPSEEWDSFRSNADIIWVDTFRDLAQSPEYNQAFLGFYNRVVIQGQ</sequence>
<accession>A0A433X2N6</accession>
<organism evidence="3 4">
    <name type="scientific">Arsenicitalea aurantiaca</name>
    <dbReference type="NCBI Taxonomy" id="1783274"/>
    <lineage>
        <taxon>Bacteria</taxon>
        <taxon>Pseudomonadati</taxon>
        <taxon>Pseudomonadota</taxon>
        <taxon>Alphaproteobacteria</taxon>
        <taxon>Hyphomicrobiales</taxon>
        <taxon>Devosiaceae</taxon>
        <taxon>Arsenicitalea</taxon>
    </lineage>
</organism>
<dbReference type="PANTHER" id="PTHR30006">
    <property type="entry name" value="THIAMINE-BINDING PERIPLASMIC PROTEIN-RELATED"/>
    <property type="match status" value="1"/>
</dbReference>
<proteinExistence type="predicted"/>
<keyword evidence="4" id="KW-1185">Reference proteome</keyword>
<dbReference type="AlphaFoldDB" id="A0A433X2N6"/>
<dbReference type="Proteomes" id="UP000281547">
    <property type="component" value="Unassembled WGS sequence"/>
</dbReference>
<name>A0A433X2N6_9HYPH</name>
<dbReference type="Gene3D" id="3.40.190.10">
    <property type="entry name" value="Periplasmic binding protein-like II"/>
    <property type="match status" value="2"/>
</dbReference>
<dbReference type="EMBL" id="RZNJ01000008">
    <property type="protein sequence ID" value="RUT28290.1"/>
    <property type="molecule type" value="Genomic_DNA"/>
</dbReference>
<evidence type="ECO:0000256" key="2">
    <source>
        <dbReference type="SAM" id="SignalP"/>
    </source>
</evidence>
<dbReference type="Pfam" id="PF13343">
    <property type="entry name" value="SBP_bac_6"/>
    <property type="match status" value="1"/>
</dbReference>
<dbReference type="OrthoDB" id="8355657at2"/>